<dbReference type="EMBL" id="HBUF01674468">
    <property type="protein sequence ID" value="CAG6791084.1"/>
    <property type="molecule type" value="Transcribed_RNA"/>
</dbReference>
<accession>A0A8D9FIU3</accession>
<dbReference type="GO" id="GO:0015630">
    <property type="term" value="C:microtubule cytoskeleton"/>
    <property type="evidence" value="ECO:0007669"/>
    <property type="project" value="TreeGrafter"/>
</dbReference>
<dbReference type="Gene3D" id="1.25.10.10">
    <property type="entry name" value="Leucine-rich Repeat Variant"/>
    <property type="match status" value="1"/>
</dbReference>
<dbReference type="GO" id="GO:0003341">
    <property type="term" value="P:cilium movement"/>
    <property type="evidence" value="ECO:0007669"/>
    <property type="project" value="TreeGrafter"/>
</dbReference>
<name>A0A8D9FIU3_9HEMI</name>
<dbReference type="InterPro" id="IPR011989">
    <property type="entry name" value="ARM-like"/>
</dbReference>
<dbReference type="GO" id="GO:0008017">
    <property type="term" value="F:microtubule binding"/>
    <property type="evidence" value="ECO:0007669"/>
    <property type="project" value="TreeGrafter"/>
</dbReference>
<organism evidence="1">
    <name type="scientific">Cacopsylla melanoneura</name>
    <dbReference type="NCBI Taxonomy" id="428564"/>
    <lineage>
        <taxon>Eukaryota</taxon>
        <taxon>Metazoa</taxon>
        <taxon>Ecdysozoa</taxon>
        <taxon>Arthropoda</taxon>
        <taxon>Hexapoda</taxon>
        <taxon>Insecta</taxon>
        <taxon>Pterygota</taxon>
        <taxon>Neoptera</taxon>
        <taxon>Paraneoptera</taxon>
        <taxon>Hemiptera</taxon>
        <taxon>Sternorrhyncha</taxon>
        <taxon>Psylloidea</taxon>
        <taxon>Psyllidae</taxon>
        <taxon>Psyllinae</taxon>
        <taxon>Cacopsylla</taxon>
    </lineage>
</organism>
<dbReference type="PANTHER" id="PTHR23314">
    <property type="entry name" value="SPERM-ASSOCIATED ANTIGEN 6 ARMADILLO REPEAT-CONTAINING"/>
    <property type="match status" value="1"/>
</dbReference>
<proteinExistence type="predicted"/>
<dbReference type="InterPro" id="IPR016024">
    <property type="entry name" value="ARM-type_fold"/>
</dbReference>
<protein>
    <submittedName>
        <fullName evidence="1">Sperm-associated antigen 6</fullName>
    </submittedName>
</protein>
<dbReference type="SUPFAM" id="SSF48371">
    <property type="entry name" value="ARM repeat"/>
    <property type="match status" value="1"/>
</dbReference>
<evidence type="ECO:0000313" key="1">
    <source>
        <dbReference type="EMBL" id="CAG6791084.1"/>
    </source>
</evidence>
<dbReference type="PANTHER" id="PTHR23314:SF0">
    <property type="entry name" value="SPERM-ASSOCIATED ANTIGEN 6"/>
    <property type="match status" value="1"/>
</dbReference>
<dbReference type="AlphaFoldDB" id="A0A8D9FIU3"/>
<sequence>MSRNSIRNCLEDYQRARLCFVRTMFSFSEKPYTLQLLQEFDFLDLLLPLLADRVHSIQHTALVTLGRLAAAKPLLQEILDKGVLASVLHKFNQQSKLYKKTALHVLTDLMNKDERLLH</sequence>
<reference evidence="1" key="1">
    <citation type="submission" date="2021-05" db="EMBL/GenBank/DDBJ databases">
        <authorList>
            <person name="Alioto T."/>
            <person name="Alioto T."/>
            <person name="Gomez Garrido J."/>
        </authorList>
    </citation>
    <scope>NUCLEOTIDE SEQUENCE</scope>
</reference>